<feature type="compositionally biased region" description="Basic and acidic residues" evidence="1">
    <location>
        <begin position="41"/>
        <end position="56"/>
    </location>
</feature>
<reference evidence="2" key="1">
    <citation type="submission" date="2003-09" db="EMBL/GenBank/DDBJ databases">
        <title>Identification and characterization of novel virulence genes and their locations on the physical map of Aeromonas hydrophila PPD134/91.</title>
        <authorList>
            <person name="Yu H.B."/>
            <person name="Lau Y.L."/>
            <person name="Zhang Y.L."/>
            <person name="Tomas J.M."/>
            <person name="Leung K.Y."/>
        </authorList>
    </citation>
    <scope>NUCLEOTIDE SEQUENCE</scope>
    <source>
        <strain evidence="2">PPD134/91</strain>
    </source>
</reference>
<organism evidence="2">
    <name type="scientific">Aeromonas hydrophila</name>
    <dbReference type="NCBI Taxonomy" id="644"/>
    <lineage>
        <taxon>Bacteria</taxon>
        <taxon>Pseudomonadati</taxon>
        <taxon>Pseudomonadota</taxon>
        <taxon>Gammaproteobacteria</taxon>
        <taxon>Aeromonadales</taxon>
        <taxon>Aeromonadaceae</taxon>
        <taxon>Aeromonas</taxon>
    </lineage>
</organism>
<sequence length="115" mass="13051">MTQGTPRDVVTDTSRMERVQQSGSIARLGWPQDTSTDWEGDIPKDQDKVRDCRERCSSGTGRNDSRGRQLPSPFLFALFTRCNPITSLTLQMLQMMCIPLPSLVPVSRHSRPYHD</sequence>
<evidence type="ECO:0000313" key="2">
    <source>
        <dbReference type="EMBL" id="AAR05358.1"/>
    </source>
</evidence>
<dbReference type="AlphaFoldDB" id="Q5YL31"/>
<feature type="region of interest" description="Disordered" evidence="1">
    <location>
        <begin position="1"/>
        <end position="70"/>
    </location>
</feature>
<dbReference type="EMBL" id="AY378289">
    <property type="protein sequence ID" value="AAR05358.1"/>
    <property type="molecule type" value="Genomic_DNA"/>
</dbReference>
<evidence type="ECO:0000256" key="1">
    <source>
        <dbReference type="SAM" id="MobiDB-lite"/>
    </source>
</evidence>
<accession>Q5YL31</accession>
<protein>
    <submittedName>
        <fullName evidence="2">Uncharacterized protein</fullName>
    </submittedName>
</protein>
<name>Q5YL31_AERHY</name>
<proteinExistence type="predicted"/>